<dbReference type="Proteomes" id="UP001159427">
    <property type="component" value="Unassembled WGS sequence"/>
</dbReference>
<accession>A0ABN8PXH5</accession>
<feature type="non-terminal residue" evidence="1">
    <location>
        <position position="1"/>
    </location>
</feature>
<evidence type="ECO:0000313" key="2">
    <source>
        <dbReference type="Proteomes" id="UP001159427"/>
    </source>
</evidence>
<gene>
    <name evidence="1" type="ORF">PEVE_00000915</name>
</gene>
<protein>
    <submittedName>
        <fullName evidence="1">Uncharacterized protein</fullName>
    </submittedName>
</protein>
<organism evidence="1 2">
    <name type="scientific">Porites evermanni</name>
    <dbReference type="NCBI Taxonomy" id="104178"/>
    <lineage>
        <taxon>Eukaryota</taxon>
        <taxon>Metazoa</taxon>
        <taxon>Cnidaria</taxon>
        <taxon>Anthozoa</taxon>
        <taxon>Hexacorallia</taxon>
        <taxon>Scleractinia</taxon>
        <taxon>Fungiina</taxon>
        <taxon>Poritidae</taxon>
        <taxon>Porites</taxon>
    </lineage>
</organism>
<name>A0ABN8PXH5_9CNID</name>
<comment type="caution">
    <text evidence="1">The sequence shown here is derived from an EMBL/GenBank/DDBJ whole genome shotgun (WGS) entry which is preliminary data.</text>
</comment>
<dbReference type="EMBL" id="CALNXI010001044">
    <property type="protein sequence ID" value="CAH3152859.1"/>
    <property type="molecule type" value="Genomic_DNA"/>
</dbReference>
<proteinExistence type="predicted"/>
<keyword evidence="2" id="KW-1185">Reference proteome</keyword>
<reference evidence="1 2" key="1">
    <citation type="submission" date="2022-05" db="EMBL/GenBank/DDBJ databases">
        <authorList>
            <consortium name="Genoscope - CEA"/>
            <person name="William W."/>
        </authorList>
    </citation>
    <scope>NUCLEOTIDE SEQUENCE [LARGE SCALE GENOMIC DNA]</scope>
</reference>
<evidence type="ECO:0000313" key="1">
    <source>
        <dbReference type="EMBL" id="CAH3152859.1"/>
    </source>
</evidence>
<sequence length="316" mass="35610">YSIHKHEKVTIRTIHVDERYDHDVWVALEGDTFSCINLPENSALIQCFTATLSDAAGDPERTKKMYVDSLAPGTVRAISIFNTRNLFLSWHKEVKAGAAQISNRHKSPAKQFPQLRKTLGRFLRKEVGEMDSHPKKPMFAQDFEHILDTIGIESPAALQLLFFHSLSAHCGARAGTIVQTYSTPEYRYLRDDMGLGEFPLSQGIKVGDVMFRGRSTSTSTSTSQPPEGHGVTMEVVFRHEKPDATNMSHNRVFTYTALEDGSPYCPVALGFLHLARRGVFLKTPREAWERQNFQLRGGVADWPLFCQTDKSTHTLK</sequence>
<feature type="non-terminal residue" evidence="1">
    <location>
        <position position="316"/>
    </location>
</feature>